<dbReference type="InterPro" id="IPR029058">
    <property type="entry name" value="AB_hydrolase_fold"/>
</dbReference>
<evidence type="ECO:0000313" key="4">
    <source>
        <dbReference type="Proteomes" id="UP000216063"/>
    </source>
</evidence>
<dbReference type="InterPro" id="IPR050266">
    <property type="entry name" value="AB_hydrolase_sf"/>
</dbReference>
<dbReference type="Gene3D" id="3.40.50.1820">
    <property type="entry name" value="alpha/beta hydrolase"/>
    <property type="match status" value="1"/>
</dbReference>
<evidence type="ECO:0000256" key="1">
    <source>
        <dbReference type="ARBA" id="ARBA00022801"/>
    </source>
</evidence>
<keyword evidence="1 3" id="KW-0378">Hydrolase</keyword>
<proteinExistence type="predicted"/>
<evidence type="ECO:0000259" key="2">
    <source>
        <dbReference type="Pfam" id="PF12697"/>
    </source>
</evidence>
<dbReference type="SUPFAM" id="SSF53474">
    <property type="entry name" value="alpha/beta-Hydrolases"/>
    <property type="match status" value="1"/>
</dbReference>
<dbReference type="PANTHER" id="PTHR43798:SF31">
    <property type="entry name" value="AB HYDROLASE SUPERFAMILY PROTEIN YCLE"/>
    <property type="match status" value="1"/>
</dbReference>
<keyword evidence="4" id="KW-1185">Reference proteome</keyword>
<dbReference type="GO" id="GO:0016020">
    <property type="term" value="C:membrane"/>
    <property type="evidence" value="ECO:0007669"/>
    <property type="project" value="TreeGrafter"/>
</dbReference>
<dbReference type="AlphaFoldDB" id="A0A255DLT3"/>
<name>A0A255DLT3_9MYCO</name>
<gene>
    <name evidence="3" type="ORF">CG716_09705</name>
</gene>
<dbReference type="InterPro" id="IPR000073">
    <property type="entry name" value="AB_hydrolase_1"/>
</dbReference>
<comment type="caution">
    <text evidence="3">The sequence shown here is derived from an EMBL/GenBank/DDBJ whole genome shotgun (WGS) entry which is preliminary data.</text>
</comment>
<sequence>MTSHAIVERLVDVRDGQLAACSRAGDGPALVFLHYWGGSRRTWTPVIEQLDPRQAFLAYDQRGWGNSAEVPGPYDMTQLADDAQQVIDTLGGGDYVLVGHSMGGKVAQLLAARKPAGLTGVVLVAPAPPAPVGQTAALQELTSHAYDSEATVRQSIEVMLTNGGLSAALRGQVVEDSLRAHRDARLAWPLHGLVEDVSAGVGGIEVPVLVLAGRHDKVEPPAVLADHLLPLIPTATLVILERTGHLSPLEVPDQLAAQIAAFTAALPGRPAPPERPTRA</sequence>
<accession>A0A255DLT3</accession>
<dbReference type="GO" id="GO:0016787">
    <property type="term" value="F:hydrolase activity"/>
    <property type="evidence" value="ECO:0007669"/>
    <property type="project" value="UniProtKB-KW"/>
</dbReference>
<reference evidence="3 4" key="1">
    <citation type="submission" date="2017-07" db="EMBL/GenBank/DDBJ databases">
        <title>The new phylogeny of genus Mycobacterium.</title>
        <authorList>
            <person name="Tortoli E."/>
            <person name="Trovato A."/>
            <person name="Cirillo D.M."/>
        </authorList>
    </citation>
    <scope>NUCLEOTIDE SEQUENCE [LARGE SCALE GENOMIC DNA]</scope>
    <source>
        <strain evidence="3 4">ATCC 33027</strain>
    </source>
</reference>
<evidence type="ECO:0000313" key="3">
    <source>
        <dbReference type="EMBL" id="OYN80399.1"/>
    </source>
</evidence>
<feature type="domain" description="AB hydrolase-1" evidence="2">
    <location>
        <begin position="30"/>
        <end position="257"/>
    </location>
</feature>
<dbReference type="OrthoDB" id="63519at2"/>
<protein>
    <submittedName>
        <fullName evidence="3">Alpha/beta hydrolase</fullName>
    </submittedName>
</protein>
<organism evidence="3 4">
    <name type="scientific">Mycolicibacterium sphagni</name>
    <dbReference type="NCBI Taxonomy" id="1786"/>
    <lineage>
        <taxon>Bacteria</taxon>
        <taxon>Bacillati</taxon>
        <taxon>Actinomycetota</taxon>
        <taxon>Actinomycetes</taxon>
        <taxon>Mycobacteriales</taxon>
        <taxon>Mycobacteriaceae</taxon>
        <taxon>Mycolicibacterium</taxon>
    </lineage>
</organism>
<dbReference type="PRINTS" id="PR00111">
    <property type="entry name" value="ABHYDROLASE"/>
</dbReference>
<dbReference type="Pfam" id="PF12697">
    <property type="entry name" value="Abhydrolase_6"/>
    <property type="match status" value="1"/>
</dbReference>
<dbReference type="EMBL" id="NOZR01000006">
    <property type="protein sequence ID" value="OYN80399.1"/>
    <property type="molecule type" value="Genomic_DNA"/>
</dbReference>
<dbReference type="Proteomes" id="UP000216063">
    <property type="component" value="Unassembled WGS sequence"/>
</dbReference>
<dbReference type="RefSeq" id="WP_094478854.1">
    <property type="nucleotide sequence ID" value="NZ_NOZR01000006.1"/>
</dbReference>
<dbReference type="PANTHER" id="PTHR43798">
    <property type="entry name" value="MONOACYLGLYCEROL LIPASE"/>
    <property type="match status" value="1"/>
</dbReference>